<evidence type="ECO:0000313" key="2">
    <source>
        <dbReference type="EMBL" id="MBE0368572.1"/>
    </source>
</evidence>
<keyword evidence="1" id="KW-0732">Signal</keyword>
<feature type="chain" id="PRO_5046226373" evidence="1">
    <location>
        <begin position="23"/>
        <end position="111"/>
    </location>
</feature>
<protein>
    <submittedName>
        <fullName evidence="2">Uncharacterized protein</fullName>
    </submittedName>
</protein>
<comment type="caution">
    <text evidence="2">The sequence shown here is derived from an EMBL/GenBank/DDBJ whole genome shotgun (WGS) entry which is preliminary data.</text>
</comment>
<dbReference type="Proteomes" id="UP000615755">
    <property type="component" value="Unassembled WGS sequence"/>
</dbReference>
<accession>A0ABR9ECM1</accession>
<evidence type="ECO:0000256" key="1">
    <source>
        <dbReference type="SAM" id="SignalP"/>
    </source>
</evidence>
<evidence type="ECO:0000313" key="3">
    <source>
        <dbReference type="Proteomes" id="UP000615755"/>
    </source>
</evidence>
<dbReference type="RefSeq" id="WP_192507830.1">
    <property type="nucleotide sequence ID" value="NZ_AQGV01000012.1"/>
</dbReference>
<organism evidence="2 3">
    <name type="scientific">Pseudoalteromonas aurantia 208</name>
    <dbReference type="NCBI Taxonomy" id="1314867"/>
    <lineage>
        <taxon>Bacteria</taxon>
        <taxon>Pseudomonadati</taxon>
        <taxon>Pseudomonadota</taxon>
        <taxon>Gammaproteobacteria</taxon>
        <taxon>Alteromonadales</taxon>
        <taxon>Pseudoalteromonadaceae</taxon>
        <taxon>Pseudoalteromonas</taxon>
    </lineage>
</organism>
<sequence>MKYTRLLCASFLFSTISLHVSAASTIKSIELHNNLALIQAYPEKVTGSSTCADDDKKHIWAVDISVLKGEKLYALLLGALSEQTPVTFIPARDCLNTKGYERLNGIAIKSH</sequence>
<keyword evidence="3" id="KW-1185">Reference proteome</keyword>
<gene>
    <name evidence="2" type="ORF">PAUR_a2200</name>
</gene>
<proteinExistence type="predicted"/>
<reference evidence="2 3" key="1">
    <citation type="submission" date="2015-03" db="EMBL/GenBank/DDBJ databases">
        <title>Genome sequence of Pseudoalteromonas aurantia.</title>
        <authorList>
            <person name="Xie B.-B."/>
            <person name="Rong J.-C."/>
            <person name="Qin Q.-L."/>
            <person name="Zhang Y.-Z."/>
        </authorList>
    </citation>
    <scope>NUCLEOTIDE SEQUENCE [LARGE SCALE GENOMIC DNA]</scope>
    <source>
        <strain evidence="2 3">208</strain>
    </source>
</reference>
<dbReference type="EMBL" id="AQGV01000012">
    <property type="protein sequence ID" value="MBE0368572.1"/>
    <property type="molecule type" value="Genomic_DNA"/>
</dbReference>
<feature type="signal peptide" evidence="1">
    <location>
        <begin position="1"/>
        <end position="22"/>
    </location>
</feature>
<name>A0ABR9ECM1_9GAMM</name>